<keyword evidence="4 6" id="KW-0233">DNA recombination</keyword>
<evidence type="ECO:0000256" key="2">
    <source>
        <dbReference type="ARBA" id="ARBA00022763"/>
    </source>
</evidence>
<evidence type="ECO:0000256" key="5">
    <source>
        <dbReference type="ARBA" id="ARBA00023204"/>
    </source>
</evidence>
<evidence type="ECO:0000256" key="1">
    <source>
        <dbReference type="ARBA" id="ARBA00022490"/>
    </source>
</evidence>
<feature type="domain" description="Helix-hairpin-helix DNA-binding motif class 1" evidence="7">
    <location>
        <begin position="104"/>
        <end position="123"/>
    </location>
</feature>
<dbReference type="Gene3D" id="1.10.150.20">
    <property type="entry name" value="5' to 3' exonuclease, C-terminal subdomain"/>
    <property type="match status" value="1"/>
</dbReference>
<evidence type="ECO:0000256" key="4">
    <source>
        <dbReference type="ARBA" id="ARBA00023172"/>
    </source>
</evidence>
<gene>
    <name evidence="6 8" type="primary">ruvA</name>
    <name evidence="8" type="ORF">NPA09_01250</name>
</gene>
<dbReference type="InterPro" id="IPR003583">
    <property type="entry name" value="Hlx-hairpin-Hlx_DNA-bd_motif"/>
</dbReference>
<dbReference type="InterPro" id="IPR013849">
    <property type="entry name" value="DNA_helicase_Holl-junc_RuvA_I"/>
</dbReference>
<evidence type="ECO:0000256" key="3">
    <source>
        <dbReference type="ARBA" id="ARBA00023125"/>
    </source>
</evidence>
<keyword evidence="1 6" id="KW-0963">Cytoplasm</keyword>
<comment type="domain">
    <text evidence="6">Has three domains with a flexible linker between the domains II and III and assumes an 'L' shape. Domain III is highly mobile and contacts RuvB.</text>
</comment>
<comment type="subunit">
    <text evidence="6">Homotetramer. Forms an RuvA(8)-RuvB(12)-Holliday junction (HJ) complex. HJ DNA is sandwiched between 2 RuvA tetramers; dsDNA enters through RuvA and exits via RuvB. An RuvB hexamer assembles on each DNA strand where it exits the tetramer. Each RuvB hexamer is contacted by two RuvA subunits (via domain III) on 2 adjacent RuvB subunits; this complex drives branch migration. In the full resolvosome a probable DNA-RuvA(4)-RuvB(12)-RuvC(2) complex forms which resolves the HJ.</text>
</comment>
<evidence type="ECO:0000256" key="6">
    <source>
        <dbReference type="HAMAP-Rule" id="MF_00031"/>
    </source>
</evidence>
<dbReference type="SUPFAM" id="SSF47781">
    <property type="entry name" value="RuvA domain 2-like"/>
    <property type="match status" value="1"/>
</dbReference>
<dbReference type="HAMAP" id="MF_00031">
    <property type="entry name" value="DNA_HJ_migration_RuvA"/>
    <property type="match status" value="1"/>
</dbReference>
<dbReference type="InterPro" id="IPR000085">
    <property type="entry name" value="RuvA"/>
</dbReference>
<evidence type="ECO:0000313" key="9">
    <source>
        <dbReference type="Proteomes" id="UP001059576"/>
    </source>
</evidence>
<evidence type="ECO:0000313" key="8">
    <source>
        <dbReference type="EMBL" id="UUD37183.1"/>
    </source>
</evidence>
<dbReference type="RefSeq" id="WP_165036226.1">
    <property type="nucleotide sequence ID" value="NZ_CP101808.1"/>
</dbReference>
<keyword evidence="5 6" id="KW-0234">DNA repair</keyword>
<feature type="region of interest" description="Domain III" evidence="6">
    <location>
        <begin position="141"/>
        <end position="196"/>
    </location>
</feature>
<keyword evidence="9" id="KW-1185">Reference proteome</keyword>
<dbReference type="InterPro" id="IPR010994">
    <property type="entry name" value="RuvA_2-like"/>
</dbReference>
<dbReference type="Pfam" id="PF14520">
    <property type="entry name" value="HHH_5"/>
    <property type="match status" value="1"/>
</dbReference>
<dbReference type="Pfam" id="PF01330">
    <property type="entry name" value="RuvA_N"/>
    <property type="match status" value="1"/>
</dbReference>
<dbReference type="NCBIfam" id="TIGR00084">
    <property type="entry name" value="ruvA"/>
    <property type="match status" value="1"/>
</dbReference>
<name>A0ABY5J1Q8_9BACT</name>
<comment type="function">
    <text evidence="6">The RuvA-RuvB-RuvC complex processes Holliday junction (HJ) DNA during genetic recombination and DNA repair, while the RuvA-RuvB complex plays an important role in the rescue of blocked DNA replication forks via replication fork reversal (RFR). RuvA specifically binds to HJ cruciform DNA, conferring on it an open structure. The RuvB hexamer acts as an ATP-dependent pump, pulling dsDNA into and through the RuvAB complex. HJ branch migration allows RuvC to scan DNA until it finds its consensus sequence, where it cleaves and resolves the cruciform DNA.</text>
</comment>
<sequence length="196" mass="22698">MVIYKIGKIQYKSKNYIIFDSNLTGYKIFVADIARYDEDKAFRLYLYEHKNEYSSSTFGFLDFKEKMLFEDLLSLNGVGPKTALEMLNSGWKQIATLVAQGNVDELAKFKYVGHKTARQIVFEYQDKWQKLTNNLEYTESSKVLNTNEVIETLKMLGFKRNEINSVIDKLTAKDTEAMVEEAIELLTLRPQLNATD</sequence>
<dbReference type="SMART" id="SM00278">
    <property type="entry name" value="HhH1"/>
    <property type="match status" value="2"/>
</dbReference>
<dbReference type="EMBL" id="CP101808">
    <property type="protein sequence ID" value="UUD37183.1"/>
    <property type="molecule type" value="Genomic_DNA"/>
</dbReference>
<keyword evidence="3 6" id="KW-0238">DNA-binding</keyword>
<proteinExistence type="inferred from homology"/>
<dbReference type="Proteomes" id="UP001059576">
    <property type="component" value="Chromosome"/>
</dbReference>
<dbReference type="Pfam" id="PF07499">
    <property type="entry name" value="RuvA_C"/>
    <property type="match status" value="1"/>
</dbReference>
<comment type="subcellular location">
    <subcellularLocation>
        <location evidence="6">Cytoplasm</location>
    </subcellularLocation>
</comment>
<feature type="domain" description="Helix-hairpin-helix DNA-binding motif class 1" evidence="7">
    <location>
        <begin position="70"/>
        <end position="89"/>
    </location>
</feature>
<keyword evidence="2 6" id="KW-0227">DNA damage</keyword>
<protein>
    <recommendedName>
        <fullName evidence="6">Holliday junction branch migration complex subunit RuvA</fullName>
    </recommendedName>
</protein>
<organism evidence="8 9">
    <name type="scientific">Mycoplasmopsis equigenitalium</name>
    <dbReference type="NCBI Taxonomy" id="114883"/>
    <lineage>
        <taxon>Bacteria</taxon>
        <taxon>Bacillati</taxon>
        <taxon>Mycoplasmatota</taxon>
        <taxon>Mycoplasmoidales</taxon>
        <taxon>Metamycoplasmataceae</taxon>
        <taxon>Mycoplasmopsis</taxon>
    </lineage>
</organism>
<comment type="caution">
    <text evidence="6">Lacks conserved residue(s) required for the propagation of feature annotation.</text>
</comment>
<accession>A0ABY5J1Q8</accession>
<dbReference type="CDD" id="cd14332">
    <property type="entry name" value="UBA_RuvA_C"/>
    <property type="match status" value="1"/>
</dbReference>
<dbReference type="InterPro" id="IPR011114">
    <property type="entry name" value="RuvA_C"/>
</dbReference>
<evidence type="ECO:0000259" key="7">
    <source>
        <dbReference type="SMART" id="SM00278"/>
    </source>
</evidence>
<comment type="similarity">
    <text evidence="6">Belongs to the RuvA family.</text>
</comment>
<reference evidence="8" key="1">
    <citation type="submission" date="2022-07" db="EMBL/GenBank/DDBJ databases">
        <title>Complete genome of Mycoplasma equigenitalium type strain T37.</title>
        <authorList>
            <person name="Spergser J."/>
        </authorList>
    </citation>
    <scope>NUCLEOTIDE SEQUENCE</scope>
    <source>
        <strain evidence="8">T37</strain>
    </source>
</reference>